<dbReference type="PANTHER" id="PTHR35259:SF1">
    <property type="entry name" value="BOMBESIN RECEPTOR-ACTIVATED PROTEIN C6ORF89"/>
    <property type="match status" value="1"/>
</dbReference>
<dbReference type="EMBL" id="BMAV01016937">
    <property type="protein sequence ID" value="GFY68225.1"/>
    <property type="molecule type" value="Genomic_DNA"/>
</dbReference>
<evidence type="ECO:0000256" key="8">
    <source>
        <dbReference type="ARBA" id="ARBA00023136"/>
    </source>
</evidence>
<protein>
    <submittedName>
        <fullName evidence="10">Uncharacterized protein</fullName>
    </submittedName>
</protein>
<keyword evidence="9" id="KW-0732">Signal</keyword>
<keyword evidence="4" id="KW-0812">Transmembrane</keyword>
<evidence type="ECO:0000256" key="5">
    <source>
        <dbReference type="ARBA" id="ARBA00022968"/>
    </source>
</evidence>
<evidence type="ECO:0000256" key="4">
    <source>
        <dbReference type="ARBA" id="ARBA00022692"/>
    </source>
</evidence>
<accession>A0A8X7CJR9</accession>
<feature type="signal peptide" evidence="9">
    <location>
        <begin position="1"/>
        <end position="19"/>
    </location>
</feature>
<organism evidence="10 11">
    <name type="scientific">Trichonephila inaurata madagascariensis</name>
    <dbReference type="NCBI Taxonomy" id="2747483"/>
    <lineage>
        <taxon>Eukaryota</taxon>
        <taxon>Metazoa</taxon>
        <taxon>Ecdysozoa</taxon>
        <taxon>Arthropoda</taxon>
        <taxon>Chelicerata</taxon>
        <taxon>Arachnida</taxon>
        <taxon>Araneae</taxon>
        <taxon>Araneomorphae</taxon>
        <taxon>Entelegynae</taxon>
        <taxon>Araneoidea</taxon>
        <taxon>Nephilidae</taxon>
        <taxon>Trichonephila</taxon>
        <taxon>Trichonephila inaurata</taxon>
    </lineage>
</organism>
<evidence type="ECO:0000313" key="11">
    <source>
        <dbReference type="Proteomes" id="UP000886998"/>
    </source>
</evidence>
<keyword evidence="7" id="KW-0333">Golgi apparatus</keyword>
<name>A0A8X7CJR9_9ARAC</name>
<dbReference type="GO" id="GO:0000139">
    <property type="term" value="C:Golgi membrane"/>
    <property type="evidence" value="ECO:0007669"/>
    <property type="project" value="UniProtKB-SubCell"/>
</dbReference>
<gene>
    <name evidence="10" type="primary">AVEN_193377_1</name>
    <name evidence="10" type="ORF">TNIN_15251</name>
</gene>
<dbReference type="OrthoDB" id="10036464at2759"/>
<keyword evidence="8" id="KW-0472">Membrane</keyword>
<evidence type="ECO:0000256" key="1">
    <source>
        <dbReference type="ARBA" id="ARBA00004323"/>
    </source>
</evidence>
<dbReference type="AlphaFoldDB" id="A0A8X7CJR9"/>
<comment type="caution">
    <text evidence="10">The sequence shown here is derived from an EMBL/GenBank/DDBJ whole genome shotgun (WGS) entry which is preliminary data.</text>
</comment>
<dbReference type="InterPro" id="IPR038757">
    <property type="entry name" value="BRAP"/>
</dbReference>
<feature type="chain" id="PRO_5036466472" evidence="9">
    <location>
        <begin position="20"/>
        <end position="198"/>
    </location>
</feature>
<comment type="subcellular location">
    <subcellularLocation>
        <location evidence="2">Cytoplasm</location>
    </subcellularLocation>
    <subcellularLocation>
        <location evidence="1">Golgi apparatus membrane</location>
        <topology evidence="1">Single-pass type II membrane protein</topology>
    </subcellularLocation>
</comment>
<proteinExistence type="predicted"/>
<keyword evidence="6" id="KW-1133">Transmembrane helix</keyword>
<evidence type="ECO:0000256" key="2">
    <source>
        <dbReference type="ARBA" id="ARBA00004496"/>
    </source>
</evidence>
<dbReference type="PANTHER" id="PTHR35259">
    <property type="entry name" value="BOMBESIN RECEPTOR-ACTIVATED PROTEIN C6ORF89"/>
    <property type="match status" value="1"/>
</dbReference>
<reference evidence="10" key="1">
    <citation type="submission" date="2020-08" db="EMBL/GenBank/DDBJ databases">
        <title>Multicomponent nature underlies the extraordinary mechanical properties of spider dragline silk.</title>
        <authorList>
            <person name="Kono N."/>
            <person name="Nakamura H."/>
            <person name="Mori M."/>
            <person name="Yoshida Y."/>
            <person name="Ohtoshi R."/>
            <person name="Malay A.D."/>
            <person name="Moran D.A.P."/>
            <person name="Tomita M."/>
            <person name="Numata K."/>
            <person name="Arakawa K."/>
        </authorList>
    </citation>
    <scope>NUCLEOTIDE SEQUENCE</scope>
</reference>
<evidence type="ECO:0000256" key="6">
    <source>
        <dbReference type="ARBA" id="ARBA00022989"/>
    </source>
</evidence>
<evidence type="ECO:0000256" key="3">
    <source>
        <dbReference type="ARBA" id="ARBA00022490"/>
    </source>
</evidence>
<keyword evidence="5" id="KW-0735">Signal-anchor</keyword>
<keyword evidence="11" id="KW-1185">Reference proteome</keyword>
<dbReference type="Proteomes" id="UP000886998">
    <property type="component" value="Unassembled WGS sequence"/>
</dbReference>
<keyword evidence="3" id="KW-0963">Cytoplasm</keyword>
<evidence type="ECO:0000256" key="7">
    <source>
        <dbReference type="ARBA" id="ARBA00023034"/>
    </source>
</evidence>
<sequence>MRTLRLWTLPLLLKYEFLSDWHEEECLLKNPFYYELPLDCWPCEDIRTLVDLTGFPNYSSNYVLNEQPFIVRSHILFLYRKINRVAAARVVRKIFPRPYFIPNNSEVALERYLYLSGAEAPQFFLPLTDFANVWVAQGQGYRLIVLDPSLPCLSNCSTVSALLRPRDVLYYNWQFWRPRSRPANFSEDVSITFVGSFY</sequence>
<evidence type="ECO:0000256" key="9">
    <source>
        <dbReference type="SAM" id="SignalP"/>
    </source>
</evidence>
<evidence type="ECO:0000313" key="10">
    <source>
        <dbReference type="EMBL" id="GFY68225.1"/>
    </source>
</evidence>